<dbReference type="AlphaFoldDB" id="D5RM70"/>
<dbReference type="Proteomes" id="UP000005324">
    <property type="component" value="Unassembled WGS sequence"/>
</dbReference>
<comment type="caution">
    <text evidence="1">The sequence shown here is derived from an EMBL/GenBank/DDBJ whole genome shotgun (WGS) entry which is preliminary data.</text>
</comment>
<proteinExistence type="predicted"/>
<gene>
    <name evidence="1" type="ORF">HMPREF0731_2181</name>
</gene>
<sequence length="78" mass="8710">MTPDLSPLTAEQITADLAEIAASFRAWETSGRLLVPACLEAQLGRHVALTPRAWREALTQRRQLLEWERQRRAAAGEG</sequence>
<dbReference type="RefSeq" id="WP_007004598.1">
    <property type="nucleotide sequence ID" value="NZ_GG770779.1"/>
</dbReference>
<dbReference type="EMBL" id="ADVL01000351">
    <property type="protein sequence ID" value="EFH11622.1"/>
    <property type="molecule type" value="Genomic_DNA"/>
</dbReference>
<evidence type="ECO:0000313" key="2">
    <source>
        <dbReference type="Proteomes" id="UP000005324"/>
    </source>
</evidence>
<organism evidence="1 2">
    <name type="scientific">Pseudoroseomonas cervicalis ATCC 49957</name>
    <dbReference type="NCBI Taxonomy" id="525371"/>
    <lineage>
        <taxon>Bacteria</taxon>
        <taxon>Pseudomonadati</taxon>
        <taxon>Pseudomonadota</taxon>
        <taxon>Alphaproteobacteria</taxon>
        <taxon>Acetobacterales</taxon>
        <taxon>Roseomonadaceae</taxon>
        <taxon>Roseomonas</taxon>
    </lineage>
</organism>
<reference evidence="1 2" key="1">
    <citation type="submission" date="2010-04" db="EMBL/GenBank/DDBJ databases">
        <authorList>
            <person name="Qin X."/>
            <person name="Bachman B."/>
            <person name="Battles P."/>
            <person name="Bell A."/>
            <person name="Bess C."/>
            <person name="Bickham C."/>
            <person name="Chaboub L."/>
            <person name="Chen D."/>
            <person name="Coyle M."/>
            <person name="Deiros D.R."/>
            <person name="Dinh H."/>
            <person name="Forbes L."/>
            <person name="Fowler G."/>
            <person name="Francisco L."/>
            <person name="Fu Q."/>
            <person name="Gubbala S."/>
            <person name="Hale W."/>
            <person name="Han Y."/>
            <person name="Hemphill L."/>
            <person name="Highlander S.K."/>
            <person name="Hirani K."/>
            <person name="Hogues M."/>
            <person name="Jackson L."/>
            <person name="Jakkamsetti A."/>
            <person name="Javaid M."/>
            <person name="Jiang H."/>
            <person name="Korchina V."/>
            <person name="Kovar C."/>
            <person name="Lara F."/>
            <person name="Lee S."/>
            <person name="Mata R."/>
            <person name="Mathew T."/>
            <person name="Moen C."/>
            <person name="Morales K."/>
            <person name="Munidasa M."/>
            <person name="Nazareth L."/>
            <person name="Ngo R."/>
            <person name="Nguyen L."/>
            <person name="Okwuonu G."/>
            <person name="Ongeri F."/>
            <person name="Patil S."/>
            <person name="Petrosino J."/>
            <person name="Pham C."/>
            <person name="Pham P."/>
            <person name="Pu L.-L."/>
            <person name="Puazo M."/>
            <person name="Raj R."/>
            <person name="Reid J."/>
            <person name="Rouhana J."/>
            <person name="Saada N."/>
            <person name="Shang Y."/>
            <person name="Simmons D."/>
            <person name="Thornton R."/>
            <person name="Warren J."/>
            <person name="Weissenberger G."/>
            <person name="Zhang J."/>
            <person name="Zhang L."/>
            <person name="Zhou C."/>
            <person name="Zhu D."/>
            <person name="Muzny D."/>
            <person name="Worley K."/>
            <person name="Gibbs R."/>
        </authorList>
    </citation>
    <scope>NUCLEOTIDE SEQUENCE [LARGE SCALE GENOMIC DNA]</scope>
    <source>
        <strain evidence="1 2">ATCC 49957</strain>
    </source>
</reference>
<dbReference type="HOGENOM" id="CLU_2619773_0_0_5"/>
<accession>D5RM70</accession>
<evidence type="ECO:0000313" key="1">
    <source>
        <dbReference type="EMBL" id="EFH11622.1"/>
    </source>
</evidence>
<keyword evidence="2" id="KW-1185">Reference proteome</keyword>
<name>D5RM70_9PROT</name>
<protein>
    <submittedName>
        <fullName evidence="1">Uncharacterized protein</fullName>
    </submittedName>
</protein>